<accession>A0A942TJZ6</accession>
<keyword evidence="3 7" id="KW-0547">Nucleotide-binding</keyword>
<evidence type="ECO:0000256" key="7">
    <source>
        <dbReference type="PIRNR" id="PIRNR000535"/>
    </source>
</evidence>
<evidence type="ECO:0000256" key="5">
    <source>
        <dbReference type="ARBA" id="ARBA00022840"/>
    </source>
</evidence>
<keyword evidence="2 7" id="KW-0808">Transferase</keyword>
<comment type="function">
    <text evidence="8">Catalyzes the ATP-dependent phosphorylation of fructose-l-phosphate to fructose-l,6-bisphosphate.</text>
</comment>
<dbReference type="SUPFAM" id="SSF53613">
    <property type="entry name" value="Ribokinase-like"/>
    <property type="match status" value="1"/>
</dbReference>
<evidence type="ECO:0000256" key="3">
    <source>
        <dbReference type="ARBA" id="ARBA00022741"/>
    </source>
</evidence>
<comment type="caution">
    <text evidence="10">The sequence shown here is derived from an EMBL/GenBank/DDBJ whole genome shotgun (WGS) entry which is preliminary data.</text>
</comment>
<dbReference type="NCBIfam" id="TIGR03828">
    <property type="entry name" value="pfkB"/>
    <property type="match status" value="1"/>
</dbReference>
<dbReference type="GO" id="GO:0005988">
    <property type="term" value="P:lactose metabolic process"/>
    <property type="evidence" value="ECO:0007669"/>
    <property type="project" value="UniProtKB-KW"/>
</dbReference>
<evidence type="ECO:0000256" key="1">
    <source>
        <dbReference type="ARBA" id="ARBA00005380"/>
    </source>
</evidence>
<keyword evidence="11" id="KW-1185">Reference proteome</keyword>
<dbReference type="InterPro" id="IPR017583">
    <property type="entry name" value="Tagatose/fructose_Pkinase"/>
</dbReference>
<dbReference type="PANTHER" id="PTHR46566:SF2">
    <property type="entry name" value="ATP-DEPENDENT 6-PHOSPHOFRUCTOKINASE ISOZYME 2"/>
    <property type="match status" value="1"/>
</dbReference>
<protein>
    <recommendedName>
        <fullName evidence="7">Tagatose-6-phosphate kinase</fullName>
        <ecNumber evidence="7">2.7.1.144</ecNumber>
    </recommendedName>
</protein>
<comment type="catalytic activity">
    <reaction evidence="6 8">
        <text>beta-D-fructose 1-phosphate + ATP = beta-D-fructose 1,6-bisphosphate + ADP + H(+)</text>
        <dbReference type="Rhea" id="RHEA:14213"/>
        <dbReference type="ChEBI" id="CHEBI:15378"/>
        <dbReference type="ChEBI" id="CHEBI:30616"/>
        <dbReference type="ChEBI" id="CHEBI:32966"/>
        <dbReference type="ChEBI" id="CHEBI:138881"/>
        <dbReference type="ChEBI" id="CHEBI:456216"/>
        <dbReference type="EC" id="2.7.1.56"/>
    </reaction>
</comment>
<evidence type="ECO:0000256" key="6">
    <source>
        <dbReference type="ARBA" id="ARBA00047745"/>
    </source>
</evidence>
<dbReference type="GO" id="GO:0009024">
    <property type="term" value="F:tagatose-6-phosphate kinase activity"/>
    <property type="evidence" value="ECO:0007669"/>
    <property type="project" value="UniProtKB-EC"/>
</dbReference>
<sequence>MIVTVTLNPAIDISYRVNNFKINKGHRVENGNKTAGGKGLNVSRVLKQLGEHPHCLGFLGGSNGKWIKRQLEIEGLEGSFTQIKEETRTCLAFIDEENSTQTELMEKCPTVSEEEKEEFLETYQQQFKKATLIIASGSLPSWLDSSFYKDMSKLAKEQNIPFILDTSGEPLKLGIEGNPFLIKPNQEELTQFAGKELKTMEDMVEVAIRICNQGVQNVLLSLGEGGAILVRKDVILKANIPSIPVVNPVGSGDSMIAGMAYSINNNLVLEECLRMACACGMANAMEEKTGFVQSQMIKQLLKEINITSID</sequence>
<gene>
    <name evidence="10" type="primary">pfkB</name>
    <name evidence="10" type="ORF">KHA97_20350</name>
</gene>
<dbReference type="InterPro" id="IPR002173">
    <property type="entry name" value="Carboh/pur_kinase_PfkB_CS"/>
</dbReference>
<dbReference type="PIRSF" id="PIRSF000535">
    <property type="entry name" value="1PFK/6PFK/LacC"/>
    <property type="match status" value="1"/>
</dbReference>
<dbReference type="Proteomes" id="UP000681414">
    <property type="component" value="Unassembled WGS sequence"/>
</dbReference>
<dbReference type="InterPro" id="IPR022463">
    <property type="entry name" value="1-PFruKinase"/>
</dbReference>
<keyword evidence="7" id="KW-0423">Lactose metabolism</keyword>
<dbReference type="Gene3D" id="3.40.1190.20">
    <property type="match status" value="1"/>
</dbReference>
<evidence type="ECO:0000256" key="4">
    <source>
        <dbReference type="ARBA" id="ARBA00022777"/>
    </source>
</evidence>
<dbReference type="EC" id="2.7.1.144" evidence="7"/>
<name>A0A942TJZ6_9BACI</name>
<dbReference type="GO" id="GO:0005829">
    <property type="term" value="C:cytosol"/>
    <property type="evidence" value="ECO:0007669"/>
    <property type="project" value="TreeGrafter"/>
</dbReference>
<evidence type="ECO:0000256" key="2">
    <source>
        <dbReference type="ARBA" id="ARBA00022679"/>
    </source>
</evidence>
<evidence type="ECO:0000313" key="11">
    <source>
        <dbReference type="Proteomes" id="UP000681414"/>
    </source>
</evidence>
<evidence type="ECO:0000313" key="10">
    <source>
        <dbReference type="EMBL" id="MBS4197399.1"/>
    </source>
</evidence>
<comment type="catalytic activity">
    <reaction evidence="7">
        <text>D-tagatofuranose 6-phosphate + ATP = D-tagatofuranose 1,6-bisphosphate + ADP + H(+)</text>
        <dbReference type="Rhea" id="RHEA:12420"/>
        <dbReference type="ChEBI" id="CHEBI:15378"/>
        <dbReference type="ChEBI" id="CHEBI:30616"/>
        <dbReference type="ChEBI" id="CHEBI:58694"/>
        <dbReference type="ChEBI" id="CHEBI:58695"/>
        <dbReference type="ChEBI" id="CHEBI:456216"/>
        <dbReference type="EC" id="2.7.1.144"/>
    </reaction>
</comment>
<evidence type="ECO:0000259" key="9">
    <source>
        <dbReference type="Pfam" id="PF00294"/>
    </source>
</evidence>
<dbReference type="PROSITE" id="PS00583">
    <property type="entry name" value="PFKB_KINASES_1"/>
    <property type="match status" value="1"/>
</dbReference>
<dbReference type="GO" id="GO:0005524">
    <property type="term" value="F:ATP binding"/>
    <property type="evidence" value="ECO:0007669"/>
    <property type="project" value="UniProtKB-UniRule"/>
</dbReference>
<reference evidence="10 11" key="1">
    <citation type="submission" date="2021-05" db="EMBL/GenBank/DDBJ databases">
        <title>Novel Bacillus species.</title>
        <authorList>
            <person name="Liu G."/>
        </authorList>
    </citation>
    <scope>NUCLEOTIDE SEQUENCE [LARGE SCALE GENOMIC DNA]</scope>
    <source>
        <strain evidence="11">FJAT-49780</strain>
    </source>
</reference>
<keyword evidence="5 7" id="KW-0067">ATP-binding</keyword>
<dbReference type="RefSeq" id="WP_213126628.1">
    <property type="nucleotide sequence ID" value="NZ_JAGYPG010000004.1"/>
</dbReference>
<comment type="similarity">
    <text evidence="7">Belongs to the carbohydrate kinase PfkB family. LacC subfamily.</text>
</comment>
<dbReference type="GO" id="GO:0008662">
    <property type="term" value="F:1-phosphofructokinase activity"/>
    <property type="evidence" value="ECO:0007669"/>
    <property type="project" value="UniProtKB-UniRule"/>
</dbReference>
<proteinExistence type="inferred from homology"/>
<feature type="domain" description="Carbohydrate kinase PfkB" evidence="9">
    <location>
        <begin position="11"/>
        <end position="290"/>
    </location>
</feature>
<dbReference type="NCBIfam" id="TIGR03168">
    <property type="entry name" value="1-PFK"/>
    <property type="match status" value="1"/>
</dbReference>
<dbReference type="AlphaFoldDB" id="A0A942TJZ6"/>
<dbReference type="PANTHER" id="PTHR46566">
    <property type="entry name" value="1-PHOSPHOFRUCTOKINASE-RELATED"/>
    <property type="match status" value="1"/>
</dbReference>
<dbReference type="CDD" id="cd01164">
    <property type="entry name" value="FruK_PfkB_like"/>
    <property type="match status" value="1"/>
</dbReference>
<dbReference type="FunFam" id="3.40.1190.20:FF:000001">
    <property type="entry name" value="Phosphofructokinase"/>
    <property type="match status" value="1"/>
</dbReference>
<keyword evidence="4 8" id="KW-0418">Kinase</keyword>
<comment type="similarity">
    <text evidence="1">Belongs to the carbohydrate kinase pfkB family.</text>
</comment>
<comment type="pathway">
    <text evidence="7">Carbohydrate metabolism; D-tagatose 6-phosphate degradation; D-glyceraldehyde 3-phosphate and glycerone phosphate from D-tagatose 6-phosphate: step 1/2.</text>
</comment>
<dbReference type="GO" id="GO:0016052">
    <property type="term" value="P:carbohydrate catabolic process"/>
    <property type="evidence" value="ECO:0007669"/>
    <property type="project" value="UniProtKB-ARBA"/>
</dbReference>
<organism evidence="10 11">
    <name type="scientific">Lederbergia citri</name>
    <dbReference type="NCBI Taxonomy" id="2833580"/>
    <lineage>
        <taxon>Bacteria</taxon>
        <taxon>Bacillati</taxon>
        <taxon>Bacillota</taxon>
        <taxon>Bacilli</taxon>
        <taxon>Bacillales</taxon>
        <taxon>Bacillaceae</taxon>
        <taxon>Lederbergia</taxon>
    </lineage>
</organism>
<evidence type="ECO:0000256" key="8">
    <source>
        <dbReference type="RuleBase" id="RU369061"/>
    </source>
</evidence>
<dbReference type="GO" id="GO:0044281">
    <property type="term" value="P:small molecule metabolic process"/>
    <property type="evidence" value="ECO:0007669"/>
    <property type="project" value="UniProtKB-ARBA"/>
</dbReference>
<dbReference type="PROSITE" id="PS00584">
    <property type="entry name" value="PFKB_KINASES_2"/>
    <property type="match status" value="1"/>
</dbReference>
<dbReference type="InterPro" id="IPR011611">
    <property type="entry name" value="PfkB_dom"/>
</dbReference>
<dbReference type="Pfam" id="PF00294">
    <property type="entry name" value="PfkB"/>
    <property type="match status" value="1"/>
</dbReference>
<dbReference type="InterPro" id="IPR029056">
    <property type="entry name" value="Ribokinase-like"/>
</dbReference>
<dbReference type="EMBL" id="JAGYPG010000004">
    <property type="protein sequence ID" value="MBS4197399.1"/>
    <property type="molecule type" value="Genomic_DNA"/>
</dbReference>